<feature type="signal peptide" evidence="1">
    <location>
        <begin position="1"/>
        <end position="28"/>
    </location>
</feature>
<sequence>MKKRILAGLALAAMAALLLCGCTRSTYTQEDIGEPPATIDETTILGTWYFEGHESATIQFHEDGTYETDNEGKKGNGTYTLSDDCKTLHLKEETSSVDEDVSVMYGDDILYLIWKSSREQIFTRNIGQDAPGNSK</sequence>
<dbReference type="Proteomes" id="UP000783588">
    <property type="component" value="Unassembled WGS sequence"/>
</dbReference>
<evidence type="ECO:0008006" key="4">
    <source>
        <dbReference type="Google" id="ProtNLM"/>
    </source>
</evidence>
<gene>
    <name evidence="2" type="ORF">KQI75_12895</name>
</gene>
<reference evidence="2 3" key="1">
    <citation type="submission" date="2021-06" db="EMBL/GenBank/DDBJ databases">
        <authorList>
            <person name="Sun Q."/>
            <person name="Li D."/>
        </authorList>
    </citation>
    <scope>NUCLEOTIDE SEQUENCE [LARGE SCALE GENOMIC DNA]</scope>
    <source>
        <strain evidence="2 3">MSJd-7</strain>
    </source>
</reference>
<evidence type="ECO:0000313" key="2">
    <source>
        <dbReference type="EMBL" id="MBU5491500.1"/>
    </source>
</evidence>
<keyword evidence="3" id="KW-1185">Reference proteome</keyword>
<keyword evidence="1" id="KW-0732">Signal</keyword>
<dbReference type="EMBL" id="JAHLQI010000010">
    <property type="protein sequence ID" value="MBU5491500.1"/>
    <property type="molecule type" value="Genomic_DNA"/>
</dbReference>
<feature type="chain" id="PRO_5047330523" description="Lipocalin-like domain-containing protein" evidence="1">
    <location>
        <begin position="29"/>
        <end position="135"/>
    </location>
</feature>
<evidence type="ECO:0000313" key="3">
    <source>
        <dbReference type="Proteomes" id="UP000783588"/>
    </source>
</evidence>
<protein>
    <recommendedName>
        <fullName evidence="4">Lipocalin-like domain-containing protein</fullName>
    </recommendedName>
</protein>
<name>A0ABS6EXB3_9FIRM</name>
<proteinExistence type="predicted"/>
<dbReference type="PROSITE" id="PS51257">
    <property type="entry name" value="PROKAR_LIPOPROTEIN"/>
    <property type="match status" value="1"/>
</dbReference>
<organism evidence="2 3">
    <name type="scientific">Butyricicoccus intestinisimiae</name>
    <dbReference type="NCBI Taxonomy" id="2841509"/>
    <lineage>
        <taxon>Bacteria</taxon>
        <taxon>Bacillati</taxon>
        <taxon>Bacillota</taxon>
        <taxon>Clostridia</taxon>
        <taxon>Eubacteriales</taxon>
        <taxon>Butyricicoccaceae</taxon>
        <taxon>Butyricicoccus</taxon>
    </lineage>
</organism>
<evidence type="ECO:0000256" key="1">
    <source>
        <dbReference type="SAM" id="SignalP"/>
    </source>
</evidence>
<dbReference type="RefSeq" id="WP_216471244.1">
    <property type="nucleotide sequence ID" value="NZ_JAHLQI010000010.1"/>
</dbReference>
<accession>A0ABS6EXB3</accession>
<comment type="caution">
    <text evidence="2">The sequence shown here is derived from an EMBL/GenBank/DDBJ whole genome shotgun (WGS) entry which is preliminary data.</text>
</comment>